<sequence length="299" mass="33613">MKVAITISFLISKPWMFVTSQPLGPDGKPLSPMNFLPPETTEDVTSMNAGNDGLGNPMNFLPPQQDEDEDLPQIEGRSIGMSETLESELENEEAMELGYYKKEIDDLLGGDGHDSKGKGHEKFLKPHDLFAIDEDRISFSYVTARGENLVRDYFRIQSYYKQGDVDICVKALDKNENAKIVVAPCSKDDELQHFRADDLGQIKSKANESQCINKGPRGRLRLKPCLFSAPKGKKGRGSFFMLNEMTKHFHLQRKATRILVCPTGSYPYVELSPPGLPTISSNRDPDMIARKKWKLVVDK</sequence>
<feature type="signal peptide" evidence="1">
    <location>
        <begin position="1"/>
        <end position="20"/>
    </location>
</feature>
<dbReference type="AlphaFoldDB" id="A0AAD3CI17"/>
<dbReference type="Gene3D" id="2.80.10.50">
    <property type="match status" value="1"/>
</dbReference>
<evidence type="ECO:0008006" key="4">
    <source>
        <dbReference type="Google" id="ProtNLM"/>
    </source>
</evidence>
<evidence type="ECO:0000256" key="1">
    <source>
        <dbReference type="SAM" id="SignalP"/>
    </source>
</evidence>
<keyword evidence="1" id="KW-0732">Signal</keyword>
<evidence type="ECO:0000313" key="2">
    <source>
        <dbReference type="EMBL" id="GFH45231.1"/>
    </source>
</evidence>
<proteinExistence type="predicted"/>
<gene>
    <name evidence="2" type="ORF">CTEN210_01705</name>
</gene>
<protein>
    <recommendedName>
        <fullName evidence="4">Ricin B lectin domain-containing protein</fullName>
    </recommendedName>
</protein>
<accession>A0AAD3CI17</accession>
<comment type="caution">
    <text evidence="2">The sequence shown here is derived from an EMBL/GenBank/DDBJ whole genome shotgun (WGS) entry which is preliminary data.</text>
</comment>
<organism evidence="2 3">
    <name type="scientific">Chaetoceros tenuissimus</name>
    <dbReference type="NCBI Taxonomy" id="426638"/>
    <lineage>
        <taxon>Eukaryota</taxon>
        <taxon>Sar</taxon>
        <taxon>Stramenopiles</taxon>
        <taxon>Ochrophyta</taxon>
        <taxon>Bacillariophyta</taxon>
        <taxon>Coscinodiscophyceae</taxon>
        <taxon>Chaetocerotophycidae</taxon>
        <taxon>Chaetocerotales</taxon>
        <taxon>Chaetocerotaceae</taxon>
        <taxon>Chaetoceros</taxon>
    </lineage>
</organism>
<evidence type="ECO:0000313" key="3">
    <source>
        <dbReference type="Proteomes" id="UP001054902"/>
    </source>
</evidence>
<dbReference type="PROSITE" id="PS50231">
    <property type="entry name" value="RICIN_B_LECTIN"/>
    <property type="match status" value="1"/>
</dbReference>
<dbReference type="InterPro" id="IPR035992">
    <property type="entry name" value="Ricin_B-like_lectins"/>
</dbReference>
<dbReference type="Proteomes" id="UP001054902">
    <property type="component" value="Unassembled WGS sequence"/>
</dbReference>
<name>A0AAD3CI17_9STRA</name>
<dbReference type="EMBL" id="BLLK01000020">
    <property type="protein sequence ID" value="GFH45231.1"/>
    <property type="molecule type" value="Genomic_DNA"/>
</dbReference>
<dbReference type="SUPFAM" id="SSF50370">
    <property type="entry name" value="Ricin B-like lectins"/>
    <property type="match status" value="1"/>
</dbReference>
<reference evidence="2 3" key="1">
    <citation type="journal article" date="2021" name="Sci. Rep.">
        <title>The genome of the diatom Chaetoceros tenuissimus carries an ancient integrated fragment of an extant virus.</title>
        <authorList>
            <person name="Hongo Y."/>
            <person name="Kimura K."/>
            <person name="Takaki Y."/>
            <person name="Yoshida Y."/>
            <person name="Baba S."/>
            <person name="Kobayashi G."/>
            <person name="Nagasaki K."/>
            <person name="Hano T."/>
            <person name="Tomaru Y."/>
        </authorList>
    </citation>
    <scope>NUCLEOTIDE SEQUENCE [LARGE SCALE GENOMIC DNA]</scope>
    <source>
        <strain evidence="2 3">NIES-3715</strain>
    </source>
</reference>
<feature type="chain" id="PRO_5042259269" description="Ricin B lectin domain-containing protein" evidence="1">
    <location>
        <begin position="21"/>
        <end position="299"/>
    </location>
</feature>
<keyword evidence="3" id="KW-1185">Reference proteome</keyword>